<evidence type="ECO:0000313" key="2">
    <source>
        <dbReference type="EMBL" id="CUQ93113.1"/>
    </source>
</evidence>
<dbReference type="InterPro" id="IPR034804">
    <property type="entry name" value="SQR/QFR_C/D"/>
</dbReference>
<reference evidence="2 3" key="1">
    <citation type="submission" date="2015-09" db="EMBL/GenBank/DDBJ databases">
        <authorList>
            <consortium name="Pathogen Informatics"/>
        </authorList>
    </citation>
    <scope>NUCLEOTIDE SEQUENCE [LARGE SCALE GENOMIC DNA]</scope>
    <source>
        <strain evidence="2 3">2789STDY5834889</strain>
    </source>
</reference>
<gene>
    <name evidence="2" type="ORF">ERS852502_02793</name>
</gene>
<dbReference type="EMBL" id="CZBX01000020">
    <property type="protein sequence ID" value="CUQ93113.1"/>
    <property type="molecule type" value="Genomic_DNA"/>
</dbReference>
<sequence>MIKKWNAVCSWMLTLFLLGHMLTMSIPMLTGGQDYSDCQILAGGIVATVLIHVVLCIVSYYPRRGILNFHRYRKENWRLITQRISGIVILILLYPHMRVLHLIISGASFSGGAKFLVLVTEILFAGAAFLHLSVSFSRSMLTLGLLKNDRMEKLVDYVTWIICGLLMVLTVAARIRL</sequence>
<dbReference type="GO" id="GO:0016020">
    <property type="term" value="C:membrane"/>
    <property type="evidence" value="ECO:0007669"/>
    <property type="project" value="InterPro"/>
</dbReference>
<organism evidence="2 3">
    <name type="scientific">[Ruminococcus] torques</name>
    <dbReference type="NCBI Taxonomy" id="33039"/>
    <lineage>
        <taxon>Bacteria</taxon>
        <taxon>Bacillati</taxon>
        <taxon>Bacillota</taxon>
        <taxon>Clostridia</taxon>
        <taxon>Lachnospirales</taxon>
        <taxon>Lachnospiraceae</taxon>
        <taxon>Mediterraneibacter</taxon>
    </lineage>
</organism>
<protein>
    <submittedName>
        <fullName evidence="2">Uncharacterized protein</fullName>
    </submittedName>
</protein>
<evidence type="ECO:0000313" key="3">
    <source>
        <dbReference type="Proteomes" id="UP000078383"/>
    </source>
</evidence>
<dbReference type="RefSeq" id="WP_055173545.1">
    <property type="nucleotide sequence ID" value="NZ_CZBX01000020.1"/>
</dbReference>
<dbReference type="Gene3D" id="1.20.1300.10">
    <property type="entry name" value="Fumarate reductase/succinate dehydrogenase, transmembrane subunit"/>
    <property type="match status" value="1"/>
</dbReference>
<dbReference type="Proteomes" id="UP000078383">
    <property type="component" value="Unassembled WGS sequence"/>
</dbReference>
<evidence type="ECO:0000256" key="1">
    <source>
        <dbReference type="SAM" id="Phobius"/>
    </source>
</evidence>
<keyword evidence="1" id="KW-0472">Membrane</keyword>
<name>A0A175A0D9_9FIRM</name>
<accession>A0A175A0D9</accession>
<dbReference type="AlphaFoldDB" id="A0A175A0D9"/>
<proteinExistence type="predicted"/>
<keyword evidence="1" id="KW-0812">Transmembrane</keyword>
<feature type="transmembrane region" description="Helical" evidence="1">
    <location>
        <begin position="115"/>
        <end position="134"/>
    </location>
</feature>
<feature type="transmembrane region" description="Helical" evidence="1">
    <location>
        <begin position="41"/>
        <end position="63"/>
    </location>
</feature>
<feature type="transmembrane region" description="Helical" evidence="1">
    <location>
        <begin position="84"/>
        <end position="109"/>
    </location>
</feature>
<feature type="transmembrane region" description="Helical" evidence="1">
    <location>
        <begin position="154"/>
        <end position="175"/>
    </location>
</feature>
<keyword evidence="1" id="KW-1133">Transmembrane helix</keyword>
<dbReference type="SUPFAM" id="SSF81343">
    <property type="entry name" value="Fumarate reductase respiratory complex transmembrane subunits"/>
    <property type="match status" value="1"/>
</dbReference>